<dbReference type="Pfam" id="PF00685">
    <property type="entry name" value="Sulfotransfer_1"/>
    <property type="match status" value="1"/>
</dbReference>
<reference evidence="4" key="1">
    <citation type="submission" date="2021-10" db="EMBL/GenBank/DDBJ databases">
        <title>Tropical sea cucumber genome reveals ecological adaptation and Cuvierian tubules defense mechanism.</title>
        <authorList>
            <person name="Chen T."/>
        </authorList>
    </citation>
    <scope>NUCLEOTIDE SEQUENCE</scope>
    <source>
        <strain evidence="4">Nanhai2018</strain>
        <tissue evidence="4">Muscle</tissue>
    </source>
</reference>
<name>A0A9Q1H7B6_HOLLE</name>
<evidence type="ECO:0000256" key="2">
    <source>
        <dbReference type="ARBA" id="ARBA00022679"/>
    </source>
</evidence>
<evidence type="ECO:0000313" key="4">
    <source>
        <dbReference type="EMBL" id="KAJ8035100.1"/>
    </source>
</evidence>
<comment type="similarity">
    <text evidence="1">Belongs to the sulfotransferase 1 family.</text>
</comment>
<dbReference type="Gene3D" id="3.40.50.300">
    <property type="entry name" value="P-loop containing nucleotide triphosphate hydrolases"/>
    <property type="match status" value="1"/>
</dbReference>
<sequence length="131" mass="15458">MLLNAIFLTARFGNWCDHALGYWKHRMEGFMFFITYEEMKQDIRSVAKRLANFMDETISSEGMERIVKHSTLDGMKKTYAQMEEESTEMKISPKFYEVARHLQKGRVKKFIDRLQNNDPNDDKIQLAAIVI</sequence>
<evidence type="ECO:0000313" key="5">
    <source>
        <dbReference type="Proteomes" id="UP001152320"/>
    </source>
</evidence>
<dbReference type="PANTHER" id="PTHR11783">
    <property type="entry name" value="SULFOTRANSFERASE SULT"/>
    <property type="match status" value="1"/>
</dbReference>
<dbReference type="SUPFAM" id="SSF52540">
    <property type="entry name" value="P-loop containing nucleoside triphosphate hydrolases"/>
    <property type="match status" value="1"/>
</dbReference>
<keyword evidence="5" id="KW-1185">Reference proteome</keyword>
<dbReference type="InterPro" id="IPR027417">
    <property type="entry name" value="P-loop_NTPase"/>
</dbReference>
<gene>
    <name evidence="4" type="ORF">HOLleu_22213</name>
</gene>
<proteinExistence type="inferred from homology"/>
<dbReference type="AlphaFoldDB" id="A0A9Q1H7B6"/>
<dbReference type="Proteomes" id="UP001152320">
    <property type="component" value="Chromosome 10"/>
</dbReference>
<comment type="caution">
    <text evidence="4">The sequence shown here is derived from an EMBL/GenBank/DDBJ whole genome shotgun (WGS) entry which is preliminary data.</text>
</comment>
<accession>A0A9Q1H7B6</accession>
<feature type="domain" description="Sulfotransferase" evidence="3">
    <location>
        <begin position="10"/>
        <end position="116"/>
    </location>
</feature>
<organism evidence="4 5">
    <name type="scientific">Holothuria leucospilota</name>
    <name type="common">Black long sea cucumber</name>
    <name type="synonym">Mertensiothuria leucospilota</name>
    <dbReference type="NCBI Taxonomy" id="206669"/>
    <lineage>
        <taxon>Eukaryota</taxon>
        <taxon>Metazoa</taxon>
        <taxon>Echinodermata</taxon>
        <taxon>Eleutherozoa</taxon>
        <taxon>Echinozoa</taxon>
        <taxon>Holothuroidea</taxon>
        <taxon>Aspidochirotacea</taxon>
        <taxon>Aspidochirotida</taxon>
        <taxon>Holothuriidae</taxon>
        <taxon>Holothuria</taxon>
    </lineage>
</organism>
<evidence type="ECO:0000259" key="3">
    <source>
        <dbReference type="Pfam" id="PF00685"/>
    </source>
</evidence>
<dbReference type="GO" id="GO:0008146">
    <property type="term" value="F:sulfotransferase activity"/>
    <property type="evidence" value="ECO:0007669"/>
    <property type="project" value="InterPro"/>
</dbReference>
<keyword evidence="2" id="KW-0808">Transferase</keyword>
<dbReference type="EMBL" id="JAIZAY010000010">
    <property type="protein sequence ID" value="KAJ8035100.1"/>
    <property type="molecule type" value="Genomic_DNA"/>
</dbReference>
<dbReference type="InterPro" id="IPR000863">
    <property type="entry name" value="Sulfotransferase_dom"/>
</dbReference>
<dbReference type="OrthoDB" id="205623at2759"/>
<evidence type="ECO:0000256" key="1">
    <source>
        <dbReference type="ARBA" id="ARBA00005771"/>
    </source>
</evidence>
<protein>
    <submittedName>
        <fullName evidence="4">Sulfotransferase family cytosolic 1B member 1</fullName>
    </submittedName>
</protein>